<proteinExistence type="predicted"/>
<evidence type="ECO:0000313" key="2">
    <source>
        <dbReference type="Proteomes" id="UP001595528"/>
    </source>
</evidence>
<sequence length="140" mass="14962">MANDLNAQGKKDWYWLNFGVSETTNNGTSTTINLSLLASPYIGMMKDIYQKSSTGMKIYLPGINLTINPKLYDKFTALSSEVGVSAYAKEAVDTVIDVKGVSAAVSPMAKIETIAEAVQKGVKAGTTAMYCGTKTMKSSV</sequence>
<gene>
    <name evidence="1" type="ORF">ACFOGJ_06575</name>
</gene>
<keyword evidence="2" id="KW-1185">Reference proteome</keyword>
<accession>A0ABV7KWY9</accession>
<reference evidence="2" key="1">
    <citation type="journal article" date="2019" name="Int. J. Syst. Evol. Microbiol.">
        <title>The Global Catalogue of Microorganisms (GCM) 10K type strain sequencing project: providing services to taxonomists for standard genome sequencing and annotation.</title>
        <authorList>
            <consortium name="The Broad Institute Genomics Platform"/>
            <consortium name="The Broad Institute Genome Sequencing Center for Infectious Disease"/>
            <person name="Wu L."/>
            <person name="Ma J."/>
        </authorList>
    </citation>
    <scope>NUCLEOTIDE SEQUENCE [LARGE SCALE GENOMIC DNA]</scope>
    <source>
        <strain evidence="2">KCTC 42964</strain>
    </source>
</reference>
<organism evidence="1 2">
    <name type="scientific">Marinibaculum pumilum</name>
    <dbReference type="NCBI Taxonomy" id="1766165"/>
    <lineage>
        <taxon>Bacteria</taxon>
        <taxon>Pseudomonadati</taxon>
        <taxon>Pseudomonadota</taxon>
        <taxon>Alphaproteobacteria</taxon>
        <taxon>Rhodospirillales</taxon>
        <taxon>Rhodospirillaceae</taxon>
        <taxon>Marinibaculum</taxon>
    </lineage>
</organism>
<name>A0ABV7KWY9_9PROT</name>
<evidence type="ECO:0000313" key="1">
    <source>
        <dbReference type="EMBL" id="MFC3226885.1"/>
    </source>
</evidence>
<protein>
    <submittedName>
        <fullName evidence="1">Uncharacterized protein</fullName>
    </submittedName>
</protein>
<dbReference type="EMBL" id="JBHRTR010000018">
    <property type="protein sequence ID" value="MFC3226885.1"/>
    <property type="molecule type" value="Genomic_DNA"/>
</dbReference>
<dbReference type="Proteomes" id="UP001595528">
    <property type="component" value="Unassembled WGS sequence"/>
</dbReference>
<dbReference type="RefSeq" id="WP_379899033.1">
    <property type="nucleotide sequence ID" value="NZ_JBHRTR010000018.1"/>
</dbReference>
<comment type="caution">
    <text evidence="1">The sequence shown here is derived from an EMBL/GenBank/DDBJ whole genome shotgun (WGS) entry which is preliminary data.</text>
</comment>